<organism evidence="1 2">
    <name type="scientific">Paenibacillus endophyticus</name>
    <dbReference type="NCBI Taxonomy" id="1294268"/>
    <lineage>
        <taxon>Bacteria</taxon>
        <taxon>Bacillati</taxon>
        <taxon>Bacillota</taxon>
        <taxon>Bacilli</taxon>
        <taxon>Bacillales</taxon>
        <taxon>Paenibacillaceae</taxon>
        <taxon>Paenibacillus</taxon>
    </lineage>
</organism>
<dbReference type="RefSeq" id="WP_183564410.1">
    <property type="nucleotide sequence ID" value="NZ_CBCSLB010000033.1"/>
</dbReference>
<dbReference type="Pfam" id="PF22266">
    <property type="entry name" value="DUF6953"/>
    <property type="match status" value="1"/>
</dbReference>
<protein>
    <recommendedName>
        <fullName evidence="3">Integron gene cassette protein</fullName>
    </recommendedName>
</protein>
<gene>
    <name evidence="1" type="ORF">FHS16_003291</name>
</gene>
<evidence type="ECO:0000313" key="2">
    <source>
        <dbReference type="Proteomes" id="UP000518605"/>
    </source>
</evidence>
<evidence type="ECO:0000313" key="1">
    <source>
        <dbReference type="EMBL" id="MBB3153229.1"/>
    </source>
</evidence>
<dbReference type="InterPro" id="IPR054228">
    <property type="entry name" value="DUF6953"/>
</dbReference>
<keyword evidence="2" id="KW-1185">Reference proteome</keyword>
<dbReference type="AlphaFoldDB" id="A0A7W5CAP1"/>
<sequence length="78" mass="8983">MSRTAEEVAAWMLGELKEKGILHQGEAVAHIKSHFGESFIYVNEHGNPSIDKEVKKIFRKLHKGKAAWERDGFFWGWS</sequence>
<accession>A0A7W5CAP1</accession>
<reference evidence="1 2" key="1">
    <citation type="submission" date="2020-08" db="EMBL/GenBank/DDBJ databases">
        <title>Genomic Encyclopedia of Type Strains, Phase III (KMG-III): the genomes of soil and plant-associated and newly described type strains.</title>
        <authorList>
            <person name="Whitman W."/>
        </authorList>
    </citation>
    <scope>NUCLEOTIDE SEQUENCE [LARGE SCALE GENOMIC DNA]</scope>
    <source>
        <strain evidence="1 2">CECT 8234</strain>
    </source>
</reference>
<dbReference type="EMBL" id="JACHXW010000009">
    <property type="protein sequence ID" value="MBB3153229.1"/>
    <property type="molecule type" value="Genomic_DNA"/>
</dbReference>
<evidence type="ECO:0008006" key="3">
    <source>
        <dbReference type="Google" id="ProtNLM"/>
    </source>
</evidence>
<dbReference type="Proteomes" id="UP000518605">
    <property type="component" value="Unassembled WGS sequence"/>
</dbReference>
<proteinExistence type="predicted"/>
<name>A0A7W5CAP1_9BACL</name>
<comment type="caution">
    <text evidence="1">The sequence shown here is derived from an EMBL/GenBank/DDBJ whole genome shotgun (WGS) entry which is preliminary data.</text>
</comment>